<dbReference type="EMBL" id="CP060244">
    <property type="protein sequence ID" value="QNT78805.1"/>
    <property type="molecule type" value="Genomic_DNA"/>
</dbReference>
<gene>
    <name evidence="1" type="ORF">JGUZn3_15820</name>
</gene>
<evidence type="ECO:0000313" key="2">
    <source>
        <dbReference type="Proteomes" id="UP000516349"/>
    </source>
</evidence>
<reference evidence="1 2" key="1">
    <citation type="submission" date="2020-08" db="EMBL/GenBank/DDBJ databases">
        <title>Complete genome sequence of Entomobacter blattae G55GP.</title>
        <authorList>
            <person name="Poehlein A."/>
            <person name="Guzman J."/>
            <person name="Daniel R."/>
            <person name="Vilcinskas A."/>
        </authorList>
    </citation>
    <scope>NUCLEOTIDE SEQUENCE [LARGE SCALE GENOMIC DNA]</scope>
    <source>
        <strain evidence="1 2">G55GP</strain>
    </source>
</reference>
<dbReference type="Proteomes" id="UP000516349">
    <property type="component" value="Chromosome"/>
</dbReference>
<dbReference type="AlphaFoldDB" id="A0A7H1NSP5"/>
<proteinExistence type="predicted"/>
<protein>
    <submittedName>
        <fullName evidence="1">Uncharacterized protein</fullName>
    </submittedName>
</protein>
<dbReference type="KEGG" id="ebla:JGUZn3_15820"/>
<evidence type="ECO:0000313" key="1">
    <source>
        <dbReference type="EMBL" id="QNT78805.1"/>
    </source>
</evidence>
<accession>A0A7H1NSP5</accession>
<dbReference type="RefSeq" id="WP_203413035.1">
    <property type="nucleotide sequence ID" value="NZ_CP060244.1"/>
</dbReference>
<organism evidence="1 2">
    <name type="scientific">Entomobacter blattae</name>
    <dbReference type="NCBI Taxonomy" id="2762277"/>
    <lineage>
        <taxon>Bacteria</taxon>
        <taxon>Pseudomonadati</taxon>
        <taxon>Pseudomonadota</taxon>
        <taxon>Alphaproteobacteria</taxon>
        <taxon>Acetobacterales</taxon>
        <taxon>Acetobacteraceae</taxon>
        <taxon>Entomobacter</taxon>
    </lineage>
</organism>
<sequence>MVTDHSPDSKEMMLFGKIMHLHTFSDDFLSEVRIRRIWYSCSFLQATIIKNQVQNSIGYLCWGMFNKESILILKHFETWPIYNYEWNEGNIPTLVDLFILQRYRKQFTSKILQTVKNISSSKIFIPNKNCFKNGS</sequence>
<name>A0A7H1NSP5_9PROT</name>
<keyword evidence="2" id="KW-1185">Reference proteome</keyword>